<dbReference type="InterPro" id="IPR008538">
    <property type="entry name" value="Uma2"/>
</dbReference>
<dbReference type="RefSeq" id="WP_255932244.1">
    <property type="nucleotide sequence ID" value="NZ_JANFNH010000055.1"/>
</dbReference>
<dbReference type="GO" id="GO:0004519">
    <property type="term" value="F:endonuclease activity"/>
    <property type="evidence" value="ECO:0007669"/>
    <property type="project" value="UniProtKB-KW"/>
</dbReference>
<feature type="domain" description="Putative restriction endonuclease" evidence="1">
    <location>
        <begin position="19"/>
        <end position="167"/>
    </location>
</feature>
<evidence type="ECO:0000313" key="3">
    <source>
        <dbReference type="Proteomes" id="UP001206206"/>
    </source>
</evidence>
<dbReference type="Gene3D" id="3.90.1570.10">
    <property type="entry name" value="tt1808, chain A"/>
    <property type="match status" value="1"/>
</dbReference>
<name>A0ABT1PL49_9ACTN</name>
<evidence type="ECO:0000259" key="1">
    <source>
        <dbReference type="Pfam" id="PF05685"/>
    </source>
</evidence>
<gene>
    <name evidence="2" type="ORF">NON19_29595</name>
</gene>
<keyword evidence="2" id="KW-0540">Nuclease</keyword>
<dbReference type="PANTHER" id="PTHR35400:SF3">
    <property type="entry name" value="SLL1072 PROTEIN"/>
    <property type="match status" value="1"/>
</dbReference>
<proteinExistence type="predicted"/>
<dbReference type="SUPFAM" id="SSF52980">
    <property type="entry name" value="Restriction endonuclease-like"/>
    <property type="match status" value="1"/>
</dbReference>
<dbReference type="InterPro" id="IPR012296">
    <property type="entry name" value="Nuclease_put_TT1808"/>
</dbReference>
<evidence type="ECO:0000313" key="2">
    <source>
        <dbReference type="EMBL" id="MCQ4046086.1"/>
    </source>
</evidence>
<dbReference type="CDD" id="cd06260">
    <property type="entry name" value="DUF820-like"/>
    <property type="match status" value="1"/>
</dbReference>
<dbReference type="Proteomes" id="UP001206206">
    <property type="component" value="Unassembled WGS sequence"/>
</dbReference>
<organism evidence="2 3">
    <name type="scientific">Streptantibioticus rubrisoli</name>
    <dbReference type="NCBI Taxonomy" id="1387313"/>
    <lineage>
        <taxon>Bacteria</taxon>
        <taxon>Bacillati</taxon>
        <taxon>Actinomycetota</taxon>
        <taxon>Actinomycetes</taxon>
        <taxon>Kitasatosporales</taxon>
        <taxon>Streptomycetaceae</taxon>
        <taxon>Streptantibioticus</taxon>
    </lineage>
</organism>
<keyword evidence="2" id="KW-0255">Endonuclease</keyword>
<dbReference type="PANTHER" id="PTHR35400">
    <property type="entry name" value="SLR1083 PROTEIN"/>
    <property type="match status" value="1"/>
</dbReference>
<comment type="caution">
    <text evidence="2">The sequence shown here is derived from an EMBL/GenBank/DDBJ whole genome shotgun (WGS) entry which is preliminary data.</text>
</comment>
<dbReference type="Pfam" id="PF05685">
    <property type="entry name" value="Uma2"/>
    <property type="match status" value="1"/>
</dbReference>
<reference evidence="2 3" key="1">
    <citation type="submission" date="2022-06" db="EMBL/GenBank/DDBJ databases">
        <title>Draft genome sequence of type strain Streptomyces rubrisoli DSM 42083.</title>
        <authorList>
            <person name="Duangmal K."/>
            <person name="Klaysubun C."/>
        </authorList>
    </citation>
    <scope>NUCLEOTIDE SEQUENCE [LARGE SCALE GENOMIC DNA]</scope>
    <source>
        <strain evidence="2 3">DSM 42083</strain>
    </source>
</reference>
<sequence length="179" mass="19989">MSVQDDLWRAAEQAAGVFEGFKVEVVGGQLIMSPQSNVQSWTIADIQVVARAAGLKKSRLVSDVLVRFGEEPPRAPDVAILEDGATAPYKHDDLLAAIEIVSAKDDQHDYTTKLRQYARFEVPIYLIVDPFRATCTLLTRPSGEEYATREQFKYGETVTLRLADGITVNIPTDEFERRD</sequence>
<dbReference type="InterPro" id="IPR011335">
    <property type="entry name" value="Restrct_endonuc-II-like"/>
</dbReference>
<accession>A0ABT1PL49</accession>
<protein>
    <submittedName>
        <fullName evidence="2">Uma2 family endonuclease</fullName>
    </submittedName>
</protein>
<keyword evidence="2" id="KW-0378">Hydrolase</keyword>
<dbReference type="EMBL" id="JANFNH010000055">
    <property type="protein sequence ID" value="MCQ4046086.1"/>
    <property type="molecule type" value="Genomic_DNA"/>
</dbReference>
<keyword evidence="3" id="KW-1185">Reference proteome</keyword>